<feature type="transmembrane region" description="Helical" evidence="1">
    <location>
        <begin position="133"/>
        <end position="156"/>
    </location>
</feature>
<dbReference type="InterPro" id="IPR005625">
    <property type="entry name" value="PepSY-ass_TM"/>
</dbReference>
<keyword evidence="3" id="KW-1185">Reference proteome</keyword>
<feature type="transmembrane region" description="Helical" evidence="1">
    <location>
        <begin position="177"/>
        <end position="202"/>
    </location>
</feature>
<dbReference type="Pfam" id="PF03929">
    <property type="entry name" value="PepSY_TM"/>
    <property type="match status" value="1"/>
</dbReference>
<sequence>MLEILRKLHLYIALVTALPLVLLIASGVALVYKTDFWQLDHPALKNAPVEGSAEEHARAIESMAARFDVGIEYVKYPQPELPAYHLWLADGREALVMPGSLEIVDQWRWFQRPTAFLAELHLHLLADEAGSRVVGWLGLLTLFLLVSGLVIWWPALKRFRWRSLWPRDLSRPRLLMFHRNLGALSFPVLLLLVACGTGVAYFQPTRSLLNNLFGDSVSAPLGAAPSAPEHGGEPLALEPLLAAAHRTLPEGRISFVALGAMDGGVLTVRKRMPSEPHPNGLSFVHLDTRTGEVLEVVDGSAASRGDRLANWMYPLHAGKLNPATAGGRLWQAVVTLSGVVMMGLVLAGLRAWVGSLRGTRMRSSKPAER</sequence>
<dbReference type="Proteomes" id="UP000484885">
    <property type="component" value="Unassembled WGS sequence"/>
</dbReference>
<dbReference type="PANTHER" id="PTHR34219:SF3">
    <property type="entry name" value="BLL7967 PROTEIN"/>
    <property type="match status" value="1"/>
</dbReference>
<keyword evidence="1" id="KW-0472">Membrane</keyword>
<dbReference type="RefSeq" id="WP_164212215.1">
    <property type="nucleotide sequence ID" value="NZ_JAAGSC010000044.1"/>
</dbReference>
<organism evidence="2 3">
    <name type="scientific">Wenzhouxiangella limi</name>
    <dbReference type="NCBI Taxonomy" id="2707351"/>
    <lineage>
        <taxon>Bacteria</taxon>
        <taxon>Pseudomonadati</taxon>
        <taxon>Pseudomonadota</taxon>
        <taxon>Gammaproteobacteria</taxon>
        <taxon>Chromatiales</taxon>
        <taxon>Wenzhouxiangellaceae</taxon>
        <taxon>Wenzhouxiangella</taxon>
    </lineage>
</organism>
<comment type="caution">
    <text evidence="2">The sequence shown here is derived from an EMBL/GenBank/DDBJ whole genome shotgun (WGS) entry which is preliminary data.</text>
</comment>
<name>A0A845V286_9GAMM</name>
<evidence type="ECO:0000313" key="2">
    <source>
        <dbReference type="EMBL" id="NDY96824.1"/>
    </source>
</evidence>
<dbReference type="PANTHER" id="PTHR34219">
    <property type="entry name" value="IRON-REGULATED INNER MEMBRANE PROTEIN-RELATED"/>
    <property type="match status" value="1"/>
</dbReference>
<feature type="transmembrane region" description="Helical" evidence="1">
    <location>
        <begin position="329"/>
        <end position="353"/>
    </location>
</feature>
<protein>
    <submittedName>
        <fullName evidence="2">PepSY domain-containing protein</fullName>
    </submittedName>
</protein>
<accession>A0A845V286</accession>
<proteinExistence type="predicted"/>
<gene>
    <name evidence="2" type="ORF">G3I74_13910</name>
</gene>
<reference evidence="2 3" key="1">
    <citation type="submission" date="2020-02" db="EMBL/GenBank/DDBJ databases">
        <authorList>
            <person name="Zhang X.-Y."/>
        </authorList>
    </citation>
    <scope>NUCLEOTIDE SEQUENCE [LARGE SCALE GENOMIC DNA]</scope>
    <source>
        <strain evidence="2 3">C33</strain>
    </source>
</reference>
<keyword evidence="1" id="KW-1133">Transmembrane helix</keyword>
<evidence type="ECO:0000313" key="3">
    <source>
        <dbReference type="Proteomes" id="UP000484885"/>
    </source>
</evidence>
<dbReference type="AlphaFoldDB" id="A0A845V286"/>
<dbReference type="EMBL" id="JAAGSC010000044">
    <property type="protein sequence ID" value="NDY96824.1"/>
    <property type="molecule type" value="Genomic_DNA"/>
</dbReference>
<feature type="transmembrane region" description="Helical" evidence="1">
    <location>
        <begin position="12"/>
        <end position="32"/>
    </location>
</feature>
<evidence type="ECO:0000256" key="1">
    <source>
        <dbReference type="SAM" id="Phobius"/>
    </source>
</evidence>
<keyword evidence="1" id="KW-0812">Transmembrane</keyword>